<dbReference type="EC" id="4.2.1.2" evidence="4"/>
<dbReference type="InterPro" id="IPR024083">
    <property type="entry name" value="Fumarase/histidase_N"/>
</dbReference>
<dbReference type="Gene3D" id="1.10.275.10">
    <property type="entry name" value="Fumarase/aspartase (N-terminal domain)"/>
    <property type="match status" value="1"/>
</dbReference>
<comment type="caution">
    <text evidence="7">The sequence shown here is derived from an EMBL/GenBank/DDBJ whole genome shotgun (WGS) entry which is preliminary data.</text>
</comment>
<dbReference type="STRING" id="1231391.GCA_000308195_01209"/>
<keyword evidence="3 4" id="KW-0456">Lyase</keyword>
<dbReference type="Proteomes" id="UP000246145">
    <property type="component" value="Unassembled WGS sequence"/>
</dbReference>
<comment type="miscellaneous">
    <text evidence="4">There are 2 substrate-binding sites: the catalytic A site, and the non-catalytic B site that may play a role in the transfer of substrate or product between the active site and the solvent. Alternatively, the B site may bind allosteric effectors.</text>
</comment>
<dbReference type="FunFam" id="1.10.40.30:FF:000002">
    <property type="entry name" value="Fumarate hydratase class II"/>
    <property type="match status" value="1"/>
</dbReference>
<accession>A0A2U1CHA7</accession>
<evidence type="ECO:0000256" key="2">
    <source>
        <dbReference type="ARBA" id="ARBA00022490"/>
    </source>
</evidence>
<dbReference type="InterPro" id="IPR020557">
    <property type="entry name" value="Fumarate_lyase_CS"/>
</dbReference>
<evidence type="ECO:0000256" key="4">
    <source>
        <dbReference type="HAMAP-Rule" id="MF_00743"/>
    </source>
</evidence>
<feature type="binding site" description="in site B" evidence="4">
    <location>
        <begin position="131"/>
        <end position="134"/>
    </location>
    <ligand>
        <name>substrate</name>
    </ligand>
</feature>
<evidence type="ECO:0000313" key="8">
    <source>
        <dbReference type="Proteomes" id="UP000246145"/>
    </source>
</evidence>
<keyword evidence="8" id="KW-1185">Reference proteome</keyword>
<feature type="binding site" evidence="4">
    <location>
        <begin position="100"/>
        <end position="102"/>
    </location>
    <ligand>
        <name>substrate</name>
    </ligand>
</feature>
<keyword evidence="2 4" id="KW-0963">Cytoplasm</keyword>
<dbReference type="RefSeq" id="WP_017523578.1">
    <property type="nucleotide sequence ID" value="NZ_JACCEX010000009.1"/>
</dbReference>
<dbReference type="Pfam" id="PF10415">
    <property type="entry name" value="FumaraseC_C"/>
    <property type="match status" value="1"/>
</dbReference>
<dbReference type="PRINTS" id="PR00149">
    <property type="entry name" value="FUMRATELYASE"/>
</dbReference>
<dbReference type="FunFam" id="1.10.275.10:FF:000001">
    <property type="entry name" value="Fumarate hydratase, mitochondrial"/>
    <property type="match status" value="1"/>
</dbReference>
<dbReference type="InterPro" id="IPR008948">
    <property type="entry name" value="L-Aspartase-like"/>
</dbReference>
<protein>
    <recommendedName>
        <fullName evidence="4">Fumarate hydratase class II</fullName>
        <shortName evidence="4">Fumarase C</shortName>
        <ecNumber evidence="4">4.2.1.2</ecNumber>
    </recommendedName>
    <alternativeName>
        <fullName evidence="4">Aerobic fumarase</fullName>
    </alternativeName>
    <alternativeName>
        <fullName evidence="4">Iron-independent fumarase</fullName>
    </alternativeName>
</protein>
<keyword evidence="4" id="KW-0816">Tricarboxylic acid cycle</keyword>
<dbReference type="SUPFAM" id="SSF48557">
    <property type="entry name" value="L-aspartase-like"/>
    <property type="match status" value="1"/>
</dbReference>
<comment type="function">
    <text evidence="4">Involved in the TCA cycle. Catalyzes the stereospecific interconversion of fumarate to L-malate.</text>
</comment>
<dbReference type="FunFam" id="1.20.200.10:FF:000001">
    <property type="entry name" value="Fumarate hydratase, mitochondrial"/>
    <property type="match status" value="1"/>
</dbReference>
<dbReference type="PANTHER" id="PTHR11444:SF1">
    <property type="entry name" value="FUMARATE HYDRATASE, MITOCHONDRIAL"/>
    <property type="match status" value="1"/>
</dbReference>
<dbReference type="GO" id="GO:0004333">
    <property type="term" value="F:fumarate hydratase activity"/>
    <property type="evidence" value="ECO:0007669"/>
    <property type="project" value="UniProtKB-UniRule"/>
</dbReference>
<organism evidence="7 8">
    <name type="scientific">Pusillimonas noertemannii</name>
    <dbReference type="NCBI Taxonomy" id="305977"/>
    <lineage>
        <taxon>Bacteria</taxon>
        <taxon>Pseudomonadati</taxon>
        <taxon>Pseudomonadota</taxon>
        <taxon>Betaproteobacteria</taxon>
        <taxon>Burkholderiales</taxon>
        <taxon>Alcaligenaceae</taxon>
        <taxon>Pusillimonas</taxon>
    </lineage>
</organism>
<dbReference type="EMBL" id="QEKO01000011">
    <property type="protein sequence ID" value="PVY60280.1"/>
    <property type="molecule type" value="Genomic_DNA"/>
</dbReference>
<dbReference type="GO" id="GO:0005737">
    <property type="term" value="C:cytoplasm"/>
    <property type="evidence" value="ECO:0007669"/>
    <property type="project" value="UniProtKB-SubCell"/>
</dbReference>
<feature type="binding site" evidence="4">
    <location>
        <begin position="141"/>
        <end position="143"/>
    </location>
    <ligand>
        <name>substrate</name>
    </ligand>
</feature>
<dbReference type="UniPathway" id="UPA00223">
    <property type="reaction ID" value="UER01007"/>
</dbReference>
<dbReference type="PANTHER" id="PTHR11444">
    <property type="entry name" value="ASPARTATEAMMONIA/ARGININOSUCCINATE/ADENYLOSUCCINATE LYASE"/>
    <property type="match status" value="1"/>
</dbReference>
<evidence type="ECO:0000313" key="7">
    <source>
        <dbReference type="EMBL" id="PVY60280.1"/>
    </source>
</evidence>
<dbReference type="OrthoDB" id="9802809at2"/>
<dbReference type="NCBIfam" id="TIGR00979">
    <property type="entry name" value="fumC_II"/>
    <property type="match status" value="1"/>
</dbReference>
<dbReference type="GO" id="GO:0006106">
    <property type="term" value="P:fumarate metabolic process"/>
    <property type="evidence" value="ECO:0007669"/>
    <property type="project" value="InterPro"/>
</dbReference>
<feature type="domain" description="Fumarase C C-terminal" evidence="6">
    <location>
        <begin position="410"/>
        <end position="463"/>
    </location>
</feature>
<feature type="domain" description="Fumarate lyase N-terminal" evidence="5">
    <location>
        <begin position="12"/>
        <end position="344"/>
    </location>
</feature>
<dbReference type="NCBIfam" id="NF008909">
    <property type="entry name" value="PRK12273.1"/>
    <property type="match status" value="1"/>
</dbReference>
<dbReference type="PROSITE" id="PS00163">
    <property type="entry name" value="FUMARATE_LYASES"/>
    <property type="match status" value="1"/>
</dbReference>
<sequence>MSSTRVETDSMGAIEVPSDRYWGAQTQRSIQNFPIGVARFKWQAPVIRALGILKRAAAEANAELGELPQDLADLIVKAADEVISGKLDQEFPLVVFQTGSGTQSNMNANEVISNRAIELAGGEMGSKKPVHPNDHVNRGQSSNDTFPTAMHIAVAQELERDFFPAVRQLQSTLADKASQYAQVVKTGRTHLQDATPITLGQEIGGWVAQIAFGLKAVEAALPGIYDLAIGGTAVGTGLNAHPRFGETAAARIAQITSLPFKSADNKFFALSAHDALANMSSALRLLAGALFKMANDVRWLASGPRCGIGELIIPDNEPGSSIMPGKVNPTQCEAMTMVCAQVYGNDAAVAFAASQGNFQLNVYKPVMVHNVLESIALLADASRAFNDHCAVGIEPNTEIIERNLQKNLMLVTALNRHIGYDKAAAIAKKAQKEGTTLREAALALGHVTAQQYDEWIVPLDMTHND</sequence>
<dbReference type="InterPro" id="IPR005677">
    <property type="entry name" value="Fum_hydII"/>
</dbReference>
<dbReference type="AlphaFoldDB" id="A0A2U1CHA7"/>
<dbReference type="GO" id="GO:0006108">
    <property type="term" value="P:malate metabolic process"/>
    <property type="evidence" value="ECO:0007669"/>
    <property type="project" value="TreeGrafter"/>
</dbReference>
<dbReference type="Gene3D" id="1.10.40.30">
    <property type="entry name" value="Fumarase/aspartase (C-terminal domain)"/>
    <property type="match status" value="1"/>
</dbReference>
<dbReference type="HAMAP" id="MF_00743">
    <property type="entry name" value="FumaraseC"/>
    <property type="match status" value="1"/>
</dbReference>
<evidence type="ECO:0000259" key="5">
    <source>
        <dbReference type="Pfam" id="PF00206"/>
    </source>
</evidence>
<feature type="active site" description="Proton donor/acceptor" evidence="4">
    <location>
        <position position="190"/>
    </location>
</feature>
<proteinExistence type="inferred from homology"/>
<evidence type="ECO:0000256" key="3">
    <source>
        <dbReference type="ARBA" id="ARBA00023239"/>
    </source>
</evidence>
<dbReference type="InterPro" id="IPR022761">
    <property type="entry name" value="Fumarate_lyase_N"/>
</dbReference>
<feature type="binding site" evidence="4">
    <location>
        <position position="189"/>
    </location>
    <ligand>
        <name>substrate</name>
    </ligand>
</feature>
<name>A0A2U1CHA7_9BURK</name>
<reference evidence="7 8" key="1">
    <citation type="submission" date="2018-04" db="EMBL/GenBank/DDBJ databases">
        <title>Genomic Encyclopedia of Type Strains, Phase IV (KMG-IV): sequencing the most valuable type-strain genomes for metagenomic binning, comparative biology and taxonomic classification.</title>
        <authorList>
            <person name="Goeker M."/>
        </authorList>
    </citation>
    <scope>NUCLEOTIDE SEQUENCE [LARGE SCALE GENOMIC DNA]</scope>
    <source>
        <strain evidence="7 8">DSM 10065</strain>
    </source>
</reference>
<feature type="binding site" evidence="4">
    <location>
        <begin position="326"/>
        <end position="328"/>
    </location>
    <ligand>
        <name>substrate</name>
    </ligand>
</feature>
<evidence type="ECO:0000259" key="6">
    <source>
        <dbReference type="Pfam" id="PF10415"/>
    </source>
</evidence>
<comment type="similarity">
    <text evidence="1 4">Belongs to the class-II fumarase/aspartase family. Fumarase subfamily.</text>
</comment>
<dbReference type="CDD" id="cd01362">
    <property type="entry name" value="Fumarase_classII"/>
    <property type="match status" value="1"/>
</dbReference>
<comment type="pathway">
    <text evidence="4">Carbohydrate metabolism; tricarboxylic acid cycle; (S)-malate from fumarate: step 1/1.</text>
</comment>
<dbReference type="GO" id="GO:0006099">
    <property type="term" value="P:tricarboxylic acid cycle"/>
    <property type="evidence" value="ECO:0007669"/>
    <property type="project" value="UniProtKB-UniRule"/>
</dbReference>
<dbReference type="Gene3D" id="1.20.200.10">
    <property type="entry name" value="Fumarase/aspartase (Central domain)"/>
    <property type="match status" value="1"/>
</dbReference>
<gene>
    <name evidence="4" type="primary">fumC</name>
    <name evidence="7" type="ORF">C7440_3879</name>
</gene>
<evidence type="ECO:0000256" key="1">
    <source>
        <dbReference type="ARBA" id="ARBA00009084"/>
    </source>
</evidence>
<dbReference type="PRINTS" id="PR00145">
    <property type="entry name" value="ARGSUCLYASE"/>
</dbReference>
<comment type="subunit">
    <text evidence="4">Homotetramer.</text>
</comment>
<comment type="subcellular location">
    <subcellularLocation>
        <location evidence="4">Cytoplasm</location>
    </subcellularLocation>
</comment>
<dbReference type="Pfam" id="PF00206">
    <property type="entry name" value="Lyase_1"/>
    <property type="match status" value="1"/>
</dbReference>
<feature type="site" description="Important for catalytic activity" evidence="4">
    <location>
        <position position="333"/>
    </location>
</feature>
<feature type="active site" evidence="4">
    <location>
        <position position="320"/>
    </location>
</feature>
<dbReference type="InterPro" id="IPR000362">
    <property type="entry name" value="Fumarate_lyase_fam"/>
</dbReference>
<feature type="binding site" evidence="4">
    <location>
        <position position="321"/>
    </location>
    <ligand>
        <name>substrate</name>
    </ligand>
</feature>
<dbReference type="InterPro" id="IPR018951">
    <property type="entry name" value="Fumarase_C_C"/>
</dbReference>
<comment type="catalytic activity">
    <reaction evidence="4">
        <text>(S)-malate = fumarate + H2O</text>
        <dbReference type="Rhea" id="RHEA:12460"/>
        <dbReference type="ChEBI" id="CHEBI:15377"/>
        <dbReference type="ChEBI" id="CHEBI:15589"/>
        <dbReference type="ChEBI" id="CHEBI:29806"/>
        <dbReference type="EC" id="4.2.1.2"/>
    </reaction>
</comment>